<accession>A0A7S1A531</accession>
<keyword evidence="1" id="KW-0472">Membrane</keyword>
<evidence type="ECO:0000256" key="1">
    <source>
        <dbReference type="SAM" id="Phobius"/>
    </source>
</evidence>
<gene>
    <name evidence="2" type="ORF">NSCI0253_LOCUS16379</name>
</gene>
<dbReference type="AlphaFoldDB" id="A0A7S1A531"/>
<keyword evidence="1" id="KW-1133">Transmembrane helix</keyword>
<keyword evidence="1" id="KW-0812">Transmembrane</keyword>
<name>A0A7S1A531_NOCSC</name>
<feature type="transmembrane region" description="Helical" evidence="1">
    <location>
        <begin position="49"/>
        <end position="69"/>
    </location>
</feature>
<feature type="transmembrane region" description="Helical" evidence="1">
    <location>
        <begin position="75"/>
        <end position="95"/>
    </location>
</feature>
<protein>
    <submittedName>
        <fullName evidence="2">Uncharacterized protein</fullName>
    </submittedName>
</protein>
<organism evidence="2">
    <name type="scientific">Noctiluca scintillans</name>
    <name type="common">Sea sparkle</name>
    <name type="synonym">Red tide dinoflagellate</name>
    <dbReference type="NCBI Taxonomy" id="2966"/>
    <lineage>
        <taxon>Eukaryota</taxon>
        <taxon>Sar</taxon>
        <taxon>Alveolata</taxon>
        <taxon>Dinophyceae</taxon>
        <taxon>Noctilucales</taxon>
        <taxon>Noctilucaceae</taxon>
        <taxon>Noctiluca</taxon>
    </lineage>
</organism>
<sequence>MMALRLARICRPRAFATFTEQLRKVEDTRALPSRVVLHNYRDVTALKRISATGIIGTLTCSSGLVYSLSLNFPPVFSAILGLQSVAAAVVLALYLRTYVARAVLDTRRSQLSVTVCGLFGTASAKEHHLPLTMIESFSKSDKFLKFRLKSAVWNPERWVSYRIPRGRSEAKNRTTAQVESPSAAFLEITPDTPKVVRLSKASGGRRFLGAGLGGATLAENIVAPARPTVVRHLPSAPSDSLPTVSTYSLGSLKLHKGLPVDGAEEQKIVDFFRNPAAYVAGAS</sequence>
<evidence type="ECO:0000313" key="2">
    <source>
        <dbReference type="EMBL" id="CAD8842031.1"/>
    </source>
</evidence>
<dbReference type="EMBL" id="HBFQ01023329">
    <property type="protein sequence ID" value="CAD8842031.1"/>
    <property type="molecule type" value="Transcribed_RNA"/>
</dbReference>
<proteinExistence type="predicted"/>
<reference evidence="2" key="1">
    <citation type="submission" date="2021-01" db="EMBL/GenBank/DDBJ databases">
        <authorList>
            <person name="Corre E."/>
            <person name="Pelletier E."/>
            <person name="Niang G."/>
            <person name="Scheremetjew M."/>
            <person name="Finn R."/>
            <person name="Kale V."/>
            <person name="Holt S."/>
            <person name="Cochrane G."/>
            <person name="Meng A."/>
            <person name="Brown T."/>
            <person name="Cohen L."/>
        </authorList>
    </citation>
    <scope>NUCLEOTIDE SEQUENCE</scope>
</reference>